<dbReference type="GO" id="GO:0003677">
    <property type="term" value="F:DNA binding"/>
    <property type="evidence" value="ECO:0007669"/>
    <property type="project" value="UniProtKB-KW"/>
</dbReference>
<keyword evidence="1" id="KW-0805">Transcription regulation</keyword>
<keyword evidence="3" id="KW-0804">Transcription</keyword>
<keyword evidence="7" id="KW-1185">Reference proteome</keyword>
<dbReference type="SUPFAM" id="SSF46785">
    <property type="entry name" value="Winged helix' DNA-binding domain"/>
    <property type="match status" value="1"/>
</dbReference>
<keyword evidence="2" id="KW-0238">DNA-binding</keyword>
<dbReference type="GO" id="GO:0003700">
    <property type="term" value="F:DNA-binding transcription factor activity"/>
    <property type="evidence" value="ECO:0007669"/>
    <property type="project" value="TreeGrafter"/>
</dbReference>
<dbReference type="InterPro" id="IPR036388">
    <property type="entry name" value="WH-like_DNA-bd_sf"/>
</dbReference>
<dbReference type="SMART" id="SM00346">
    <property type="entry name" value="HTH_ICLR"/>
    <property type="match status" value="1"/>
</dbReference>
<dbReference type="EMBL" id="JACKXD010000002">
    <property type="protein sequence ID" value="MBB6645997.1"/>
    <property type="molecule type" value="Genomic_DNA"/>
</dbReference>
<gene>
    <name evidence="6" type="ORF">H5V44_06805</name>
</gene>
<dbReference type="InterPro" id="IPR005471">
    <property type="entry name" value="Tscrpt_reg_IclR_N"/>
</dbReference>
<protein>
    <submittedName>
        <fullName evidence="6">IclR family transcriptional regulator</fullName>
    </submittedName>
</protein>
<feature type="domain" description="HTH iclR-type" evidence="4">
    <location>
        <begin position="9"/>
        <end position="68"/>
    </location>
</feature>
<dbReference type="InterPro" id="IPR014757">
    <property type="entry name" value="Tscrpt_reg_IclR_C"/>
</dbReference>
<evidence type="ECO:0000256" key="1">
    <source>
        <dbReference type="ARBA" id="ARBA00023015"/>
    </source>
</evidence>
<name>A0A7J9SJ27_9EURY</name>
<evidence type="ECO:0000256" key="3">
    <source>
        <dbReference type="ARBA" id="ARBA00023163"/>
    </source>
</evidence>
<dbReference type="GO" id="GO:0045892">
    <property type="term" value="P:negative regulation of DNA-templated transcription"/>
    <property type="evidence" value="ECO:0007669"/>
    <property type="project" value="TreeGrafter"/>
</dbReference>
<proteinExistence type="predicted"/>
<dbReference type="InterPro" id="IPR050707">
    <property type="entry name" value="HTH_MetabolicPath_Reg"/>
</dbReference>
<dbReference type="InterPro" id="IPR029016">
    <property type="entry name" value="GAF-like_dom_sf"/>
</dbReference>
<reference evidence="6 7" key="1">
    <citation type="submission" date="2020-08" db="EMBL/GenBank/DDBJ databases">
        <authorList>
            <person name="Seo M.-J."/>
        </authorList>
    </citation>
    <scope>NUCLEOTIDE SEQUENCE [LARGE SCALE GENOMIC DNA]</scope>
    <source>
        <strain evidence="6 7">MBLA0160</strain>
    </source>
</reference>
<dbReference type="PROSITE" id="PS51078">
    <property type="entry name" value="ICLR_ED"/>
    <property type="match status" value="1"/>
</dbReference>
<organism evidence="6 7">
    <name type="scientific">Halobellus ruber</name>
    <dbReference type="NCBI Taxonomy" id="2761102"/>
    <lineage>
        <taxon>Archaea</taxon>
        <taxon>Methanobacteriati</taxon>
        <taxon>Methanobacteriota</taxon>
        <taxon>Stenosarchaea group</taxon>
        <taxon>Halobacteria</taxon>
        <taxon>Halobacteriales</taxon>
        <taxon>Haloferacaceae</taxon>
        <taxon>Halobellus</taxon>
    </lineage>
</organism>
<feature type="domain" description="IclR-ED" evidence="5">
    <location>
        <begin position="69"/>
        <end position="254"/>
    </location>
</feature>
<dbReference type="AlphaFoldDB" id="A0A7J9SJ27"/>
<evidence type="ECO:0000313" key="7">
    <source>
        <dbReference type="Proteomes" id="UP000546257"/>
    </source>
</evidence>
<dbReference type="Pfam" id="PF01614">
    <property type="entry name" value="IclR_C"/>
    <property type="match status" value="1"/>
</dbReference>
<dbReference type="PANTHER" id="PTHR30136:SF35">
    <property type="entry name" value="HTH-TYPE TRANSCRIPTIONAL REGULATOR RV1719"/>
    <property type="match status" value="1"/>
</dbReference>
<comment type="caution">
    <text evidence="6">The sequence shown here is derived from an EMBL/GenBank/DDBJ whole genome shotgun (WGS) entry which is preliminary data.</text>
</comment>
<evidence type="ECO:0000256" key="2">
    <source>
        <dbReference type="ARBA" id="ARBA00023125"/>
    </source>
</evidence>
<dbReference type="PANTHER" id="PTHR30136">
    <property type="entry name" value="HELIX-TURN-HELIX TRANSCRIPTIONAL REGULATOR, ICLR FAMILY"/>
    <property type="match status" value="1"/>
</dbReference>
<dbReference type="Pfam" id="PF09339">
    <property type="entry name" value="HTH_IclR"/>
    <property type="match status" value="1"/>
</dbReference>
<dbReference type="Gene3D" id="3.30.450.40">
    <property type="match status" value="1"/>
</dbReference>
<dbReference type="Proteomes" id="UP000546257">
    <property type="component" value="Unassembled WGS sequence"/>
</dbReference>
<evidence type="ECO:0000313" key="6">
    <source>
        <dbReference type="EMBL" id="MBB6645997.1"/>
    </source>
</evidence>
<accession>A0A7J9SJ27</accession>
<evidence type="ECO:0000259" key="5">
    <source>
        <dbReference type="PROSITE" id="PS51078"/>
    </source>
</evidence>
<dbReference type="SUPFAM" id="SSF55781">
    <property type="entry name" value="GAF domain-like"/>
    <property type="match status" value="1"/>
</dbReference>
<dbReference type="PROSITE" id="PS51077">
    <property type="entry name" value="HTH_ICLR"/>
    <property type="match status" value="1"/>
</dbReference>
<sequence>MSDEQPRKIQSIVTSHQIIQELQRLDGAGASEVAQNLDIGRSTVYQYLSTLHSEGYVKKNETEYHIGLKYLDHGMYARNRHPILELARPSLDSLIEETGEIGWLTCEDNGKLVTLDVAVGERGINDKFRGRIGNREFMHAHAGGKAILATYPDETVSEIIDEYGLPEYTSETITDTEALFEELAEIRETGIAVNDEEAITGYRAVGAAVTQGEETIGSITIGGPKNRLTGTYFLEDLPDLLRGVINEIDLRGSVSSPWE</sequence>
<evidence type="ECO:0000259" key="4">
    <source>
        <dbReference type="PROSITE" id="PS51077"/>
    </source>
</evidence>
<dbReference type="Gene3D" id="1.10.10.10">
    <property type="entry name" value="Winged helix-like DNA-binding domain superfamily/Winged helix DNA-binding domain"/>
    <property type="match status" value="1"/>
</dbReference>
<dbReference type="InterPro" id="IPR036390">
    <property type="entry name" value="WH_DNA-bd_sf"/>
</dbReference>